<dbReference type="Proteomes" id="UP000000768">
    <property type="component" value="Chromosome 1"/>
</dbReference>
<evidence type="ECO:0000313" key="2">
    <source>
        <dbReference type="EMBL" id="KXG37057.2"/>
    </source>
</evidence>
<sequence length="191" mass="21001">MTAFHRWRSCLQKLSPHRRCKHRHRRGSSIACGSGRNASFPAEGGGRASPPADLLGRGEVSDSSRPRLYRWRRFHLAGSGNALFLLYSMVYPPPPHGSDGAPSSMPFDLATSRTRGCGGGASLSWLQLRWLPHLPDGIHLKELASGGSIPAEQFRVPRAGRMHHLCPSSMLGLAGRVVAEPEACFVWRRCR</sequence>
<keyword evidence="3" id="KW-1185">Reference proteome</keyword>
<gene>
    <name evidence="2" type="ORF">SORBI_3001G000300</name>
</gene>
<reference evidence="3" key="2">
    <citation type="journal article" date="2018" name="Plant J.">
        <title>The Sorghum bicolor reference genome: improved assembly, gene annotations, a transcriptome atlas, and signatures of genome organization.</title>
        <authorList>
            <person name="McCormick R.F."/>
            <person name="Truong S.K."/>
            <person name="Sreedasyam A."/>
            <person name="Jenkins J."/>
            <person name="Shu S."/>
            <person name="Sims D."/>
            <person name="Kennedy M."/>
            <person name="Amirebrahimi M."/>
            <person name="Weers B.D."/>
            <person name="McKinley B."/>
            <person name="Mattison A."/>
            <person name="Morishige D.T."/>
            <person name="Grimwood J."/>
            <person name="Schmutz J."/>
            <person name="Mullet J.E."/>
        </authorList>
    </citation>
    <scope>NUCLEOTIDE SEQUENCE [LARGE SCALE GENOMIC DNA]</scope>
    <source>
        <strain evidence="3">cv. BTx623</strain>
    </source>
</reference>
<organism evidence="2 3">
    <name type="scientific">Sorghum bicolor</name>
    <name type="common">Sorghum</name>
    <name type="synonym">Sorghum vulgare</name>
    <dbReference type="NCBI Taxonomy" id="4558"/>
    <lineage>
        <taxon>Eukaryota</taxon>
        <taxon>Viridiplantae</taxon>
        <taxon>Streptophyta</taxon>
        <taxon>Embryophyta</taxon>
        <taxon>Tracheophyta</taxon>
        <taxon>Spermatophyta</taxon>
        <taxon>Magnoliopsida</taxon>
        <taxon>Liliopsida</taxon>
        <taxon>Poales</taxon>
        <taxon>Poaceae</taxon>
        <taxon>PACMAD clade</taxon>
        <taxon>Panicoideae</taxon>
        <taxon>Andropogonodae</taxon>
        <taxon>Andropogoneae</taxon>
        <taxon>Sorghinae</taxon>
        <taxon>Sorghum</taxon>
    </lineage>
</organism>
<name>A0A1B6QGK8_SORBI</name>
<accession>A0A1B6QGK8</accession>
<dbReference type="AlphaFoldDB" id="A0A1B6QGK8"/>
<dbReference type="Gramene" id="KXG37057">
    <property type="protein sequence ID" value="KXG37057"/>
    <property type="gene ID" value="SORBI_3001G000300"/>
</dbReference>
<evidence type="ECO:0000313" key="3">
    <source>
        <dbReference type="Proteomes" id="UP000000768"/>
    </source>
</evidence>
<dbReference type="InParanoid" id="A0A1B6QGK8"/>
<evidence type="ECO:0000256" key="1">
    <source>
        <dbReference type="SAM" id="MobiDB-lite"/>
    </source>
</evidence>
<reference evidence="2 3" key="1">
    <citation type="journal article" date="2009" name="Nature">
        <title>The Sorghum bicolor genome and the diversification of grasses.</title>
        <authorList>
            <person name="Paterson A.H."/>
            <person name="Bowers J.E."/>
            <person name="Bruggmann R."/>
            <person name="Dubchak I."/>
            <person name="Grimwood J."/>
            <person name="Gundlach H."/>
            <person name="Haberer G."/>
            <person name="Hellsten U."/>
            <person name="Mitros T."/>
            <person name="Poliakov A."/>
            <person name="Schmutz J."/>
            <person name="Spannagl M."/>
            <person name="Tang H."/>
            <person name="Wang X."/>
            <person name="Wicker T."/>
            <person name="Bharti A.K."/>
            <person name="Chapman J."/>
            <person name="Feltus F.A."/>
            <person name="Gowik U."/>
            <person name="Grigoriev I.V."/>
            <person name="Lyons E."/>
            <person name="Maher C.A."/>
            <person name="Martis M."/>
            <person name="Narechania A."/>
            <person name="Otillar R.P."/>
            <person name="Penning B.W."/>
            <person name="Salamov A.A."/>
            <person name="Wang Y."/>
            <person name="Zhang L."/>
            <person name="Carpita N.C."/>
            <person name="Freeling M."/>
            <person name="Gingle A.R."/>
            <person name="Hash C.T."/>
            <person name="Keller B."/>
            <person name="Klein P."/>
            <person name="Kresovich S."/>
            <person name="McCann M.C."/>
            <person name="Ming R."/>
            <person name="Peterson D.G."/>
            <person name="Mehboob-ur-Rahman"/>
            <person name="Ware D."/>
            <person name="Westhoff P."/>
            <person name="Mayer K.F."/>
            <person name="Messing J."/>
            <person name="Rokhsar D.S."/>
        </authorList>
    </citation>
    <scope>NUCLEOTIDE SEQUENCE [LARGE SCALE GENOMIC DNA]</scope>
    <source>
        <strain evidence="3">cv. BTx623</strain>
    </source>
</reference>
<feature type="region of interest" description="Disordered" evidence="1">
    <location>
        <begin position="41"/>
        <end position="61"/>
    </location>
</feature>
<protein>
    <submittedName>
        <fullName evidence="2">Uncharacterized protein</fullName>
    </submittedName>
</protein>
<proteinExistence type="predicted"/>
<dbReference type="EMBL" id="CM000760">
    <property type="protein sequence ID" value="KXG37057.2"/>
    <property type="molecule type" value="Genomic_DNA"/>
</dbReference>